<keyword evidence="1" id="KW-0175">Coiled coil</keyword>
<dbReference type="Proteomes" id="UP000030451">
    <property type="component" value="Unassembled WGS sequence"/>
</dbReference>
<reference evidence="2 3" key="1">
    <citation type="submission" date="2014-10" db="EMBL/GenBank/DDBJ databases">
        <title>Genome sequencing of Vibrio sinaloensis T08.</title>
        <authorList>
            <person name="Chan K.-G."/>
            <person name="Mohamad N.I."/>
        </authorList>
    </citation>
    <scope>NUCLEOTIDE SEQUENCE [LARGE SCALE GENOMIC DNA]</scope>
    <source>
        <strain evidence="2 3">T08</strain>
    </source>
</reference>
<proteinExistence type="predicted"/>
<evidence type="ECO:0000256" key="1">
    <source>
        <dbReference type="SAM" id="Coils"/>
    </source>
</evidence>
<name>A0A0A5HYA9_PHOS4</name>
<organism evidence="2 3">
    <name type="scientific">Photobacterium sp. (strain ATCC 43367)</name>
    <dbReference type="NCBI Taxonomy" id="379097"/>
    <lineage>
        <taxon>Bacteria</taxon>
        <taxon>Pseudomonadati</taxon>
        <taxon>Pseudomonadota</taxon>
        <taxon>Gammaproteobacteria</taxon>
        <taxon>Vibrionales</taxon>
        <taxon>Vibrionaceae</taxon>
        <taxon>Vibrio</taxon>
        <taxon>Vibrio oreintalis group</taxon>
    </lineage>
</organism>
<protein>
    <submittedName>
        <fullName evidence="2">Uncharacterized protein</fullName>
    </submittedName>
</protein>
<comment type="caution">
    <text evidence="2">The sequence shown here is derived from an EMBL/GenBank/DDBJ whole genome shotgun (WGS) entry which is preliminary data.</text>
</comment>
<gene>
    <name evidence="2" type="ORF">NM06_01635</name>
</gene>
<dbReference type="AlphaFoldDB" id="A0A0A5HYA9"/>
<evidence type="ECO:0000313" key="3">
    <source>
        <dbReference type="Proteomes" id="UP000030451"/>
    </source>
</evidence>
<sequence>MNFKLILEKYQQLSMEVDTYGSALECTDEKTLRIRLKTVKSELRSSCESFKELELLYIGEIEHYLHDCVPISLTNANNQNVVGRARVVALTRIERLEQRIESIEKSLEFNLAMRISKIGVGLAATSLLVSLTTYIHSIL</sequence>
<dbReference type="EMBL" id="JRWP01000003">
    <property type="protein sequence ID" value="KGY10537.1"/>
    <property type="molecule type" value="Genomic_DNA"/>
</dbReference>
<dbReference type="RefSeq" id="WP_038187286.1">
    <property type="nucleotide sequence ID" value="NZ_JRWP01000003.1"/>
</dbReference>
<evidence type="ECO:0000313" key="2">
    <source>
        <dbReference type="EMBL" id="KGY10537.1"/>
    </source>
</evidence>
<feature type="coiled-coil region" evidence="1">
    <location>
        <begin position="86"/>
        <end position="113"/>
    </location>
</feature>
<accession>A0A0A5HYA9</accession>